<dbReference type="Proteomes" id="UP000735592">
    <property type="component" value="Unassembled WGS sequence"/>
</dbReference>
<gene>
    <name evidence="1" type="ORF">GM655_07680</name>
</gene>
<keyword evidence="2" id="KW-1185">Reference proteome</keyword>
<evidence type="ECO:0000313" key="2">
    <source>
        <dbReference type="Proteomes" id="UP000735592"/>
    </source>
</evidence>
<evidence type="ECO:0000313" key="1">
    <source>
        <dbReference type="EMBL" id="MTW32702.1"/>
    </source>
</evidence>
<accession>A0ABW9SKK1</accession>
<proteinExistence type="predicted"/>
<evidence type="ECO:0008006" key="3">
    <source>
        <dbReference type="Google" id="ProtNLM"/>
    </source>
</evidence>
<organism evidence="1 2">
    <name type="scientific">Pseudoduganella danionis</name>
    <dbReference type="NCBI Taxonomy" id="1890295"/>
    <lineage>
        <taxon>Bacteria</taxon>
        <taxon>Pseudomonadati</taxon>
        <taxon>Pseudomonadota</taxon>
        <taxon>Betaproteobacteria</taxon>
        <taxon>Burkholderiales</taxon>
        <taxon>Oxalobacteraceae</taxon>
        <taxon>Telluria group</taxon>
        <taxon>Pseudoduganella</taxon>
    </lineage>
</organism>
<dbReference type="RefSeq" id="WP_155433935.1">
    <property type="nucleotide sequence ID" value="NZ_JBHLXK010000003.1"/>
</dbReference>
<dbReference type="EMBL" id="WNKW01000001">
    <property type="protein sequence ID" value="MTW32702.1"/>
    <property type="molecule type" value="Genomic_DNA"/>
</dbReference>
<protein>
    <recommendedName>
        <fullName evidence="3">Monoheme cytochrome SoxX</fullName>
    </recommendedName>
</protein>
<sequence length="523" mass="57718">MSKHLFYLSSEQLAAYQWQGGRLSGGSVFSHDAEGVERFMDYLDSQPLMPALLLTDLVEEDFQRINVPHVGGMGGRKLLQRRLQQQYRETPYRHYEIQGRMADGRRDDMVLLAALTNPATVQPWLDALDQLQMPLAGLYSTTLLSTALVHKLGLRDEHLLLLTQQSGGWRQSYFQNGQLKFSRLTAAINRDGQPIDLGTETAKTQQFLTSVRLMGRGNVLHAVVIAPVASTPVLEGQCEDGPETSFRFLSLRHVATRLGLRSDELQVNELAAQLADPMLLTLLARQHGIRQYPLGSVRRHFKLWRIRRVLYWGSAVLGTASLLWLGANLWQARDAQQQSGTLMAEAASYDQRYRSVMAAMPPSVTSTANMRAAVNVERMLGTQAPAPLEMAAMVSAALEQTPQIRLLQLDWKAMQGDGAAPSAPTQGDGRQAAPISSALLGIPTKPAQSLLLEAEILGDQDDYRAAVDNMNRFAQQLASNPRLTVAIDKPPLDTRSSVKLSAKAGPASEDAHARFSLILVWKP</sequence>
<name>A0ABW9SKK1_9BURK</name>
<reference evidence="1 2" key="1">
    <citation type="submission" date="2019-11" db="EMBL/GenBank/DDBJ databases">
        <title>Type strains purchased from KCTC, JCM and DSMZ.</title>
        <authorList>
            <person name="Lu H."/>
        </authorList>
    </citation>
    <scope>NUCLEOTIDE SEQUENCE [LARGE SCALE GENOMIC DNA]</scope>
    <source>
        <strain evidence="1 2">DSM 103461</strain>
    </source>
</reference>
<comment type="caution">
    <text evidence="1">The sequence shown here is derived from an EMBL/GenBank/DDBJ whole genome shotgun (WGS) entry which is preliminary data.</text>
</comment>